<keyword evidence="7" id="KW-0479">Metal-binding</keyword>
<dbReference type="Pfam" id="PF05019">
    <property type="entry name" value="Coq4"/>
    <property type="match status" value="1"/>
</dbReference>
<evidence type="ECO:0000256" key="7">
    <source>
        <dbReference type="HAMAP-Rule" id="MF_03111"/>
    </source>
</evidence>
<comment type="pathway">
    <text evidence="7">Cofactor biosynthesis; ubiquinone biosynthesis.</text>
</comment>
<dbReference type="GO" id="GO:0120539">
    <property type="term" value="F:4-hydroxy-3-methoxy-5-polyprenylbenzoate decarboxylase activity"/>
    <property type="evidence" value="ECO:0007669"/>
    <property type="project" value="UniProtKB-EC"/>
</dbReference>
<feature type="binding site" evidence="7">
    <location>
        <position position="183"/>
    </location>
    <ligand>
        <name>Zn(2+)</name>
        <dbReference type="ChEBI" id="CHEBI:29105"/>
    </ligand>
</feature>
<keyword evidence="2 7" id="KW-0999">Mitochondrion inner membrane</keyword>
<comment type="caution">
    <text evidence="9">The sequence shown here is derived from an EMBL/GenBank/DDBJ whole genome shotgun (WGS) entry which is preliminary data.</text>
</comment>
<name>A0A226F1G5_FOLCA</name>
<dbReference type="PANTHER" id="PTHR12922:SF7">
    <property type="entry name" value="UBIQUINONE BIOSYNTHESIS PROTEIN COQ4 HOMOLOG, MITOCHONDRIAL"/>
    <property type="match status" value="1"/>
</dbReference>
<evidence type="ECO:0000256" key="1">
    <source>
        <dbReference type="ARBA" id="ARBA00022688"/>
    </source>
</evidence>
<dbReference type="HAMAP" id="MF_03111">
    <property type="entry name" value="Coq4"/>
    <property type="match status" value="1"/>
</dbReference>
<organism evidence="9 10">
    <name type="scientific">Folsomia candida</name>
    <name type="common">Springtail</name>
    <dbReference type="NCBI Taxonomy" id="158441"/>
    <lineage>
        <taxon>Eukaryota</taxon>
        <taxon>Metazoa</taxon>
        <taxon>Ecdysozoa</taxon>
        <taxon>Arthropoda</taxon>
        <taxon>Hexapoda</taxon>
        <taxon>Collembola</taxon>
        <taxon>Entomobryomorpha</taxon>
        <taxon>Isotomoidea</taxon>
        <taxon>Isotomidae</taxon>
        <taxon>Proisotominae</taxon>
        <taxon>Folsomia</taxon>
    </lineage>
</organism>
<dbReference type="STRING" id="158441.A0A226F1G5"/>
<comment type="cofactor">
    <cofactor evidence="7">
        <name>Zn(2+)</name>
        <dbReference type="ChEBI" id="CHEBI:29105"/>
    </cofactor>
</comment>
<evidence type="ECO:0000256" key="5">
    <source>
        <dbReference type="ARBA" id="ARBA00023136"/>
    </source>
</evidence>
<feature type="binding site" evidence="7">
    <location>
        <position position="182"/>
    </location>
    <ligand>
        <name>Zn(2+)</name>
        <dbReference type="ChEBI" id="CHEBI:29105"/>
    </ligand>
</feature>
<dbReference type="GO" id="GO:0031314">
    <property type="term" value="C:extrinsic component of mitochondrial inner membrane"/>
    <property type="evidence" value="ECO:0007669"/>
    <property type="project" value="UniProtKB-UniRule"/>
</dbReference>
<keyword evidence="1 7" id="KW-0831">Ubiquinone biosynthesis</keyword>
<keyword evidence="9" id="KW-0830">Ubiquinone</keyword>
<dbReference type="OMA" id="WFEMINT"/>
<evidence type="ECO:0000256" key="4">
    <source>
        <dbReference type="ARBA" id="ARBA00023128"/>
    </source>
</evidence>
<accession>A0A226F1G5</accession>
<gene>
    <name evidence="9" type="ORF">Fcan01_01753</name>
</gene>
<feature type="binding site" evidence="7">
    <location>
        <position position="198"/>
    </location>
    <ligand>
        <name>Zn(2+)</name>
        <dbReference type="ChEBI" id="CHEBI:29105"/>
    </ligand>
</feature>
<sequence length="281" mass="32253">MKLNSLVYTTGQEVICCRKHLASQQRYFSAHGQHENKQTGSQSQSHHDLSWEEEFRTKHFIPLTPLQKAIIYAGSGIASFLDPTKAENIATFGEISATPVLSSLYTKMMNDSEASRIFIQKPRINSKTIDMKWLSTLPENTLGGTYYRFLDKNKVTPDSRLPVRFIKDPELAFVMQRYREIHDLVHTVSGQPTNMLGEVLVKWIEGIQTGLPMCLTGGLFGATRLYPKQRTKYSNTHLKWALEVGFNSKPFLNIFYEERWEQPIDELRHYISPLLLTPPKS</sequence>
<dbReference type="EC" id="4.1.1.130" evidence="7"/>
<protein>
    <recommendedName>
        <fullName evidence="7">Ubiquinone biosynthesis protein COQ4 homolog, mitochondrial</fullName>
    </recommendedName>
    <alternativeName>
        <fullName evidence="7">4-hydroxy-3-methoxy-5-polyprenylbenzoate decarboxylase</fullName>
        <ecNumber evidence="7">4.1.1.130</ecNumber>
    </alternativeName>
    <alternativeName>
        <fullName evidence="7">Coenzyme Q biosynthesis protein 4 homolog</fullName>
    </alternativeName>
</protein>
<dbReference type="GO" id="GO:0008270">
    <property type="term" value="F:zinc ion binding"/>
    <property type="evidence" value="ECO:0007669"/>
    <property type="project" value="UniProtKB-UniRule"/>
</dbReference>
<dbReference type="AlphaFoldDB" id="A0A226F1G5"/>
<comment type="subunit">
    <text evidence="7">Component of a multi-subunit COQ enzyme complex.</text>
</comment>
<dbReference type="UniPathway" id="UPA00232"/>
<dbReference type="Proteomes" id="UP000198287">
    <property type="component" value="Unassembled WGS sequence"/>
</dbReference>
<comment type="similarity">
    <text evidence="7">Belongs to the COQ4 family.</text>
</comment>
<keyword evidence="6 7" id="KW-0456">Lyase</keyword>
<reference evidence="9 10" key="1">
    <citation type="submission" date="2015-12" db="EMBL/GenBank/DDBJ databases">
        <title>The genome of Folsomia candida.</title>
        <authorList>
            <person name="Faddeeva A."/>
            <person name="Derks M.F."/>
            <person name="Anvar Y."/>
            <person name="Smit S."/>
            <person name="Van Straalen N."/>
            <person name="Roelofs D."/>
        </authorList>
    </citation>
    <scope>NUCLEOTIDE SEQUENCE [LARGE SCALE GENOMIC DNA]</scope>
    <source>
        <strain evidence="9 10">VU population</strain>
        <tissue evidence="9">Whole body</tissue>
    </source>
</reference>
<keyword evidence="10" id="KW-1185">Reference proteome</keyword>
<proteinExistence type="inferred from homology"/>
<dbReference type="OrthoDB" id="4249at2759"/>
<evidence type="ECO:0000256" key="8">
    <source>
        <dbReference type="SAM" id="MobiDB-lite"/>
    </source>
</evidence>
<feature type="region of interest" description="Disordered" evidence="8">
    <location>
        <begin position="28"/>
        <end position="48"/>
    </location>
</feature>
<comment type="subcellular location">
    <subcellularLocation>
        <location evidence="7">Mitochondrion inner membrane</location>
        <topology evidence="7">Peripheral membrane protein</topology>
        <orientation evidence="7">Matrix side</orientation>
    </subcellularLocation>
</comment>
<feature type="binding site" evidence="7">
    <location>
        <position position="186"/>
    </location>
    <ligand>
        <name>Zn(2+)</name>
        <dbReference type="ChEBI" id="CHEBI:29105"/>
    </ligand>
</feature>
<dbReference type="InterPro" id="IPR007715">
    <property type="entry name" value="Coq4"/>
</dbReference>
<evidence type="ECO:0000313" key="10">
    <source>
        <dbReference type="Proteomes" id="UP000198287"/>
    </source>
</evidence>
<keyword evidence="4 7" id="KW-0496">Mitochondrion</keyword>
<dbReference type="PANTHER" id="PTHR12922">
    <property type="entry name" value="UBIQUINONE BIOSYNTHESIS PROTEIN"/>
    <property type="match status" value="1"/>
</dbReference>
<dbReference type="EMBL" id="LNIX01000001">
    <property type="protein sequence ID" value="OXA63210.1"/>
    <property type="molecule type" value="Genomic_DNA"/>
</dbReference>
<keyword evidence="3 7" id="KW-0862">Zinc</keyword>
<dbReference type="InterPro" id="IPR027540">
    <property type="entry name" value="Coq4_euk"/>
</dbReference>
<comment type="catalytic activity">
    <reaction evidence="7">
        <text>a 4-hydroxy-3-methoxy-5-(all-trans-polyprenyl)benzoate + H(+) = a 2-methoxy-6-(all-trans-polyprenyl)phenol + CO2</text>
        <dbReference type="Rhea" id="RHEA:81179"/>
        <dbReference type="Rhea" id="RHEA-COMP:9551"/>
        <dbReference type="Rhea" id="RHEA-COMP:10931"/>
        <dbReference type="ChEBI" id="CHEBI:15378"/>
        <dbReference type="ChEBI" id="CHEBI:16526"/>
        <dbReference type="ChEBI" id="CHEBI:62731"/>
        <dbReference type="ChEBI" id="CHEBI:84443"/>
        <dbReference type="EC" id="4.1.1.130"/>
    </reaction>
</comment>
<evidence type="ECO:0000256" key="2">
    <source>
        <dbReference type="ARBA" id="ARBA00022792"/>
    </source>
</evidence>
<evidence type="ECO:0000313" key="9">
    <source>
        <dbReference type="EMBL" id="OXA63210.1"/>
    </source>
</evidence>
<comment type="function">
    <text evidence="7">Lyase that catalyzes the C1-decarboxylation of 4-hydroxy-3-methoxy-5-(all-trans-polyprenyl)benzoic acid into 2-methoxy-6-(all-trans-polyprenyl)phenol during ubiquinone biosynthesis.</text>
</comment>
<evidence type="ECO:0000256" key="6">
    <source>
        <dbReference type="ARBA" id="ARBA00023239"/>
    </source>
</evidence>
<keyword evidence="5 7" id="KW-0472">Membrane</keyword>
<evidence type="ECO:0000256" key="3">
    <source>
        <dbReference type="ARBA" id="ARBA00022833"/>
    </source>
</evidence>